<evidence type="ECO:0000259" key="2">
    <source>
        <dbReference type="Pfam" id="PF13539"/>
    </source>
</evidence>
<dbReference type="GO" id="GO:0008233">
    <property type="term" value="F:peptidase activity"/>
    <property type="evidence" value="ECO:0007669"/>
    <property type="project" value="InterPro"/>
</dbReference>
<dbReference type="OrthoDB" id="9799970at2"/>
<sequence>MKRYRTDITAWLIIIFILVALFYLYNQLQPDNYINQGEDASLPGKLHPEVAEMTEALIEQAGNKSINVVITETTRSNEEQRELYEQGRSEDGQIVTYAQGGESYHNYGLAVDYALRNQNGDIIWDIHYDGNHNGESDWFEVADIAKELGFEWGGDWNNFKDYPHLQKDFGLSINQLQQGIRPKEEETET</sequence>
<dbReference type="Gene3D" id="3.30.1380.10">
    <property type="match status" value="1"/>
</dbReference>
<dbReference type="InterPro" id="IPR009045">
    <property type="entry name" value="Zn_M74/Hedgehog-like"/>
</dbReference>
<proteinExistence type="predicted"/>
<name>A0A0U4F6G6_9BACI</name>
<keyword evidence="4" id="KW-1185">Reference proteome</keyword>
<keyword evidence="1" id="KW-1133">Transmembrane helix</keyword>
<dbReference type="AlphaFoldDB" id="A0A0U4F6G6"/>
<dbReference type="InterPro" id="IPR052179">
    <property type="entry name" value="DD-CPase-like"/>
</dbReference>
<keyword evidence="1" id="KW-0812">Transmembrane</keyword>
<dbReference type="SUPFAM" id="SSF55166">
    <property type="entry name" value="Hedgehog/DD-peptidase"/>
    <property type="match status" value="1"/>
</dbReference>
<evidence type="ECO:0000256" key="1">
    <source>
        <dbReference type="SAM" id="Phobius"/>
    </source>
</evidence>
<protein>
    <submittedName>
        <fullName evidence="3">Peptidase</fullName>
    </submittedName>
</protein>
<dbReference type="Pfam" id="PF13539">
    <property type="entry name" value="Peptidase_M15_4"/>
    <property type="match status" value="1"/>
</dbReference>
<dbReference type="PANTHER" id="PTHR34385">
    <property type="entry name" value="D-ALANYL-D-ALANINE CARBOXYPEPTIDASE"/>
    <property type="match status" value="1"/>
</dbReference>
<evidence type="ECO:0000313" key="3">
    <source>
        <dbReference type="EMBL" id="ALX49190.1"/>
    </source>
</evidence>
<dbReference type="EMBL" id="CP013862">
    <property type="protein sequence ID" value="ALX49190.1"/>
    <property type="molecule type" value="Genomic_DNA"/>
</dbReference>
<feature type="domain" description="Peptidase M15C" evidence="2">
    <location>
        <begin position="100"/>
        <end position="166"/>
    </location>
</feature>
<dbReference type="Proteomes" id="UP000050331">
    <property type="component" value="Chromosome"/>
</dbReference>
<evidence type="ECO:0000313" key="4">
    <source>
        <dbReference type="Proteomes" id="UP000050331"/>
    </source>
</evidence>
<dbReference type="InterPro" id="IPR039561">
    <property type="entry name" value="Peptidase_M15C"/>
</dbReference>
<dbReference type="PANTHER" id="PTHR34385:SF1">
    <property type="entry name" value="PEPTIDOGLYCAN L-ALANYL-D-GLUTAMATE ENDOPEPTIDASE CWLK"/>
    <property type="match status" value="1"/>
</dbReference>
<keyword evidence="1" id="KW-0472">Membrane</keyword>
<dbReference type="KEGG" id="lao:AOX59_11700"/>
<dbReference type="STRING" id="1472767.AOX59_11700"/>
<reference evidence="3 4" key="1">
    <citation type="submission" date="2016-01" db="EMBL/GenBank/DDBJ databases">
        <title>Complete genome sequence of strain Lentibacillus amyloliquefaciens LAM0015T isolated from saline sediment.</title>
        <authorList>
            <person name="Wang J.-L."/>
            <person name="He M.-X."/>
        </authorList>
    </citation>
    <scope>NUCLEOTIDE SEQUENCE [LARGE SCALE GENOMIC DNA]</scope>
    <source>
        <strain evidence="3 4">LAM0015</strain>
    </source>
</reference>
<dbReference type="CDD" id="cd14845">
    <property type="entry name" value="L-Ala-D-Glu_peptidase_like"/>
    <property type="match status" value="1"/>
</dbReference>
<accession>A0A0U4F6G6</accession>
<organism evidence="3 4">
    <name type="scientific">Lentibacillus amyloliquefaciens</name>
    <dbReference type="NCBI Taxonomy" id="1472767"/>
    <lineage>
        <taxon>Bacteria</taxon>
        <taxon>Bacillati</taxon>
        <taxon>Bacillota</taxon>
        <taxon>Bacilli</taxon>
        <taxon>Bacillales</taxon>
        <taxon>Bacillaceae</taxon>
        <taxon>Lentibacillus</taxon>
    </lineage>
</organism>
<feature type="transmembrane region" description="Helical" evidence="1">
    <location>
        <begin position="7"/>
        <end position="25"/>
    </location>
</feature>
<dbReference type="RefSeq" id="WP_068445746.1">
    <property type="nucleotide sequence ID" value="NZ_CP013862.1"/>
</dbReference>
<gene>
    <name evidence="3" type="ORF">AOX59_11700</name>
</gene>